<evidence type="ECO:0000313" key="5">
    <source>
        <dbReference type="Proteomes" id="UP001648503"/>
    </source>
</evidence>
<feature type="transmembrane region" description="Helical" evidence="2">
    <location>
        <begin position="15"/>
        <end position="38"/>
    </location>
</feature>
<reference evidence="4 5" key="1">
    <citation type="submission" date="2021-02" db="EMBL/GenBank/DDBJ databases">
        <title>Variation within the Batrachochytrium salamandrivorans European outbreak.</title>
        <authorList>
            <person name="Kelly M."/>
            <person name="Pasmans F."/>
            <person name="Shea T.P."/>
            <person name="Munoz J.F."/>
            <person name="Carranza S."/>
            <person name="Cuomo C.A."/>
            <person name="Martel A."/>
        </authorList>
    </citation>
    <scope>NUCLEOTIDE SEQUENCE [LARGE SCALE GENOMIC DNA]</scope>
    <source>
        <strain evidence="4 5">AMFP18/2</strain>
    </source>
</reference>
<proteinExistence type="predicted"/>
<feature type="compositionally biased region" description="Basic and acidic residues" evidence="1">
    <location>
        <begin position="115"/>
        <end position="126"/>
    </location>
</feature>
<name>A0ABQ8EVM8_9FUNG</name>
<organism evidence="4 5">
    <name type="scientific">Batrachochytrium salamandrivorans</name>
    <dbReference type="NCBI Taxonomy" id="1357716"/>
    <lineage>
        <taxon>Eukaryota</taxon>
        <taxon>Fungi</taxon>
        <taxon>Fungi incertae sedis</taxon>
        <taxon>Chytridiomycota</taxon>
        <taxon>Chytridiomycota incertae sedis</taxon>
        <taxon>Chytridiomycetes</taxon>
        <taxon>Rhizophydiales</taxon>
        <taxon>Rhizophydiales incertae sedis</taxon>
        <taxon>Batrachochytrium</taxon>
    </lineage>
</organism>
<protein>
    <recommendedName>
        <fullName evidence="3">DUF1279 domain-containing protein</fullName>
    </recommendedName>
</protein>
<dbReference type="Pfam" id="PF06916">
    <property type="entry name" value="FAM210A-B_dom"/>
    <property type="match status" value="1"/>
</dbReference>
<feature type="compositionally biased region" description="Basic and acidic residues" evidence="1">
    <location>
        <begin position="145"/>
        <end position="154"/>
    </location>
</feature>
<feature type="region of interest" description="Disordered" evidence="1">
    <location>
        <begin position="115"/>
        <end position="183"/>
    </location>
</feature>
<dbReference type="InterPro" id="IPR045866">
    <property type="entry name" value="FAM210A/B-like"/>
</dbReference>
<gene>
    <name evidence="4" type="ORF">BASA50_001309</name>
</gene>
<feature type="compositionally biased region" description="Polar residues" evidence="1">
    <location>
        <begin position="174"/>
        <end position="183"/>
    </location>
</feature>
<comment type="caution">
    <text evidence="4">The sequence shown here is derived from an EMBL/GenBank/DDBJ whole genome shotgun (WGS) entry which is preliminary data.</text>
</comment>
<dbReference type="PANTHER" id="PTHR21377">
    <property type="entry name" value="PROTEIN FAM210B, MITOCHONDRIAL"/>
    <property type="match status" value="1"/>
</dbReference>
<evidence type="ECO:0000259" key="3">
    <source>
        <dbReference type="Pfam" id="PF06916"/>
    </source>
</evidence>
<feature type="domain" description="DUF1279" evidence="3">
    <location>
        <begin position="8"/>
        <end position="92"/>
    </location>
</feature>
<keyword evidence="2" id="KW-1133">Transmembrane helix</keyword>
<evidence type="ECO:0000313" key="4">
    <source>
        <dbReference type="EMBL" id="KAH6587303.1"/>
    </source>
</evidence>
<feature type="compositionally biased region" description="Low complexity" evidence="1">
    <location>
        <begin position="129"/>
        <end position="144"/>
    </location>
</feature>
<dbReference type="InterPro" id="IPR009688">
    <property type="entry name" value="FAM210A/B-like_dom"/>
</dbReference>
<keyword evidence="5" id="KW-1185">Reference proteome</keyword>
<dbReference type="Proteomes" id="UP001648503">
    <property type="component" value="Unassembled WGS sequence"/>
</dbReference>
<dbReference type="PANTHER" id="PTHR21377:SF0">
    <property type="entry name" value="PROTEIN FAM210B, MITOCHONDRIAL"/>
    <property type="match status" value="1"/>
</dbReference>
<keyword evidence="2" id="KW-0472">Membrane</keyword>
<evidence type="ECO:0000256" key="2">
    <source>
        <dbReference type="SAM" id="Phobius"/>
    </source>
</evidence>
<sequence>MAGIFGQITEYATKYGAAFVVMTQLLGWITYLMIYLALLTAKIDVAGLLASWNMSKDLVSLAETGGLATLSFALNRLLMPVRLSVCIVVMPYIGPPLNKLLDPIVGYLGFGKKDEDKQATPPHNDEASDSATTKTGTKTGTAKADAADTSKDQTSKTAAGVTPMIWNVDDDNHTSSGQPKKRK</sequence>
<evidence type="ECO:0000256" key="1">
    <source>
        <dbReference type="SAM" id="MobiDB-lite"/>
    </source>
</evidence>
<dbReference type="EMBL" id="JAFCIX010000566">
    <property type="protein sequence ID" value="KAH6587303.1"/>
    <property type="molecule type" value="Genomic_DNA"/>
</dbReference>
<accession>A0ABQ8EVM8</accession>
<keyword evidence="2" id="KW-0812">Transmembrane</keyword>